<reference evidence="2" key="1">
    <citation type="journal article" date="2023" name="G3 (Bethesda)">
        <title>Whole genome assembly and annotation of the endangered Caribbean coral Acropora cervicornis.</title>
        <authorList>
            <person name="Selwyn J.D."/>
            <person name="Vollmer S.V."/>
        </authorList>
    </citation>
    <scope>NUCLEOTIDE SEQUENCE</scope>
    <source>
        <strain evidence="2">K2</strain>
    </source>
</reference>
<sequence length="88" mass="10072">MKQVSILLALAFLAGILFIVKQATASAGYEEILEMAREHRREEFNSPQGPLMGWRRKRSVRELSPTIDEKTANSFVTSSKQKKYSRKN</sequence>
<dbReference type="EMBL" id="JARQWQ010000012">
    <property type="protein sequence ID" value="KAK2568344.1"/>
    <property type="molecule type" value="Genomic_DNA"/>
</dbReference>
<keyword evidence="1" id="KW-0732">Signal</keyword>
<feature type="signal peptide" evidence="1">
    <location>
        <begin position="1"/>
        <end position="25"/>
    </location>
</feature>
<protein>
    <submittedName>
        <fullName evidence="2">Uncharacterized protein</fullName>
    </submittedName>
</protein>
<organism evidence="2 3">
    <name type="scientific">Acropora cervicornis</name>
    <name type="common">Staghorn coral</name>
    <dbReference type="NCBI Taxonomy" id="6130"/>
    <lineage>
        <taxon>Eukaryota</taxon>
        <taxon>Metazoa</taxon>
        <taxon>Cnidaria</taxon>
        <taxon>Anthozoa</taxon>
        <taxon>Hexacorallia</taxon>
        <taxon>Scleractinia</taxon>
        <taxon>Astrocoeniina</taxon>
        <taxon>Acroporidae</taxon>
        <taxon>Acropora</taxon>
    </lineage>
</organism>
<gene>
    <name evidence="2" type="ORF">P5673_007362</name>
</gene>
<accession>A0AAD9QVV0</accession>
<feature type="chain" id="PRO_5042131474" evidence="1">
    <location>
        <begin position="26"/>
        <end position="88"/>
    </location>
</feature>
<evidence type="ECO:0000313" key="2">
    <source>
        <dbReference type="EMBL" id="KAK2568344.1"/>
    </source>
</evidence>
<evidence type="ECO:0000256" key="1">
    <source>
        <dbReference type="SAM" id="SignalP"/>
    </source>
</evidence>
<keyword evidence="3" id="KW-1185">Reference proteome</keyword>
<proteinExistence type="predicted"/>
<comment type="caution">
    <text evidence="2">The sequence shown here is derived from an EMBL/GenBank/DDBJ whole genome shotgun (WGS) entry which is preliminary data.</text>
</comment>
<evidence type="ECO:0000313" key="3">
    <source>
        <dbReference type="Proteomes" id="UP001249851"/>
    </source>
</evidence>
<dbReference type="AlphaFoldDB" id="A0AAD9QVV0"/>
<name>A0AAD9QVV0_ACRCE</name>
<reference evidence="2" key="2">
    <citation type="journal article" date="2023" name="Science">
        <title>Genomic signatures of disease resistance in endangered staghorn corals.</title>
        <authorList>
            <person name="Vollmer S.V."/>
            <person name="Selwyn J.D."/>
            <person name="Despard B.A."/>
            <person name="Roesel C.L."/>
        </authorList>
    </citation>
    <scope>NUCLEOTIDE SEQUENCE</scope>
    <source>
        <strain evidence="2">K2</strain>
    </source>
</reference>
<dbReference type="Proteomes" id="UP001249851">
    <property type="component" value="Unassembled WGS sequence"/>
</dbReference>